<proteinExistence type="predicted"/>
<comment type="caution">
    <text evidence="1">The sequence shown here is derived from an EMBL/GenBank/DDBJ whole genome shotgun (WGS) entry which is preliminary data.</text>
</comment>
<gene>
    <name evidence="1" type="ORF">HER39_17310</name>
</gene>
<sequence length="75" mass="7752">MGTGYRASAVSNSKEPHDWGRAMAAAMSDLAARSSLEGTSHTALFGGTLHLTVTETDDGVEITLSWVPGESPSSS</sequence>
<dbReference type="Proteomes" id="UP000523795">
    <property type="component" value="Unassembled WGS sequence"/>
</dbReference>
<name>A0ABX1JVU2_9MICC</name>
<accession>A0ABX1JVU2</accession>
<reference evidence="1 2" key="1">
    <citation type="submission" date="2020-04" db="EMBL/GenBank/DDBJ databases">
        <authorList>
            <person name="Liu S."/>
        </authorList>
    </citation>
    <scope>NUCLEOTIDE SEQUENCE [LARGE SCALE GENOMIC DNA]</scope>
    <source>
        <strain evidence="1 2">CGMCC 1.15091</strain>
    </source>
</reference>
<dbReference type="EMBL" id="JAAZSR010000476">
    <property type="protein sequence ID" value="NKX52295.1"/>
    <property type="molecule type" value="Genomic_DNA"/>
</dbReference>
<evidence type="ECO:0000313" key="1">
    <source>
        <dbReference type="EMBL" id="NKX52295.1"/>
    </source>
</evidence>
<organism evidence="1 2">
    <name type="scientific">Arthrobacter deserti</name>
    <dbReference type="NCBI Taxonomy" id="1742687"/>
    <lineage>
        <taxon>Bacteria</taxon>
        <taxon>Bacillati</taxon>
        <taxon>Actinomycetota</taxon>
        <taxon>Actinomycetes</taxon>
        <taxon>Micrococcales</taxon>
        <taxon>Micrococcaceae</taxon>
        <taxon>Arthrobacter</taxon>
    </lineage>
</organism>
<protein>
    <submittedName>
        <fullName evidence="1">Uncharacterized protein</fullName>
    </submittedName>
</protein>
<evidence type="ECO:0000313" key="2">
    <source>
        <dbReference type="Proteomes" id="UP000523795"/>
    </source>
</evidence>
<keyword evidence="2" id="KW-1185">Reference proteome</keyword>